<gene>
    <name evidence="2" type="ORF">FOZ60_012888</name>
</gene>
<feature type="region of interest" description="Disordered" evidence="1">
    <location>
        <begin position="332"/>
        <end position="355"/>
    </location>
</feature>
<comment type="caution">
    <text evidence="2">The sequence shown here is derived from an EMBL/GenBank/DDBJ whole genome shotgun (WGS) entry which is preliminary data.</text>
</comment>
<dbReference type="EMBL" id="JABANP010000568">
    <property type="protein sequence ID" value="KAF4680836.1"/>
    <property type="molecule type" value="Genomic_DNA"/>
</dbReference>
<proteinExistence type="predicted"/>
<accession>A0A7J6NAJ2</accession>
<evidence type="ECO:0000256" key="1">
    <source>
        <dbReference type="SAM" id="MobiDB-lite"/>
    </source>
</evidence>
<dbReference type="OrthoDB" id="433008at2759"/>
<dbReference type="AlphaFoldDB" id="A0A7J6NAJ2"/>
<evidence type="ECO:0000313" key="2">
    <source>
        <dbReference type="EMBL" id="KAF4680836.1"/>
    </source>
</evidence>
<organism evidence="2 3">
    <name type="scientific">Perkinsus olseni</name>
    <name type="common">Perkinsus atlanticus</name>
    <dbReference type="NCBI Taxonomy" id="32597"/>
    <lineage>
        <taxon>Eukaryota</taxon>
        <taxon>Sar</taxon>
        <taxon>Alveolata</taxon>
        <taxon>Perkinsozoa</taxon>
        <taxon>Perkinsea</taxon>
        <taxon>Perkinsida</taxon>
        <taxon>Perkinsidae</taxon>
        <taxon>Perkinsus</taxon>
    </lineage>
</organism>
<name>A0A7J6NAJ2_PEROL</name>
<evidence type="ECO:0000313" key="3">
    <source>
        <dbReference type="Proteomes" id="UP000541610"/>
    </source>
</evidence>
<protein>
    <submittedName>
        <fullName evidence="2">Uncharacterized protein</fullName>
    </submittedName>
</protein>
<dbReference type="Proteomes" id="UP000541610">
    <property type="component" value="Unassembled WGS sequence"/>
</dbReference>
<sequence>MTLSSIPSNYFQPLRFPAHSPISTPADDATIACRFADNTDEEYPVATITFKLSGIVLNFNNHERHLSPIGIVATPATYARVSGSSQQKAVVYHASPFPRCMLSFASSSDCDLVVNYLISCAVRVTASVMATTGLNYNDVQPEDDASRVLLSGWVIQYSPNQPPRYGTDGSPCRKFVLGYADVTYPAFDFANRLPNDMDATLRVFSDTTKEHRVSHVLLPRVSVEGDGPRCRLRGPLLFLRGANASVLRFPSEEHARLWAAAIDVVVAVPPLDQLLSSKEMRKNSLKEFKQKKAHLFKEVISLKDSACQAATAPHEDGILLMDVLDEPFPSRKHSTVDGLNRASLSSSTMLPPGGGRSSTILTYKPQQEVLPGTVIIGGSNTVTTAASSGTVLVHDPSPAADLKREMLGTVIEGPKENWNLGDFGGNFSAQTKEDTKIAMSSMAIAIEQLCVDQIAINAVTGICRLVNSQEHVPPDRAEHTRAHPATAGRLRKDAHIVDYRT</sequence>
<reference evidence="2 3" key="1">
    <citation type="submission" date="2020-04" db="EMBL/GenBank/DDBJ databases">
        <title>Perkinsus olseni comparative genomics.</title>
        <authorList>
            <person name="Bogema D.R."/>
        </authorList>
    </citation>
    <scope>NUCLEOTIDE SEQUENCE [LARGE SCALE GENOMIC DNA]</scope>
    <source>
        <strain evidence="2">00978-12</strain>
    </source>
</reference>